<dbReference type="AlphaFoldDB" id="H2J7G4"/>
<sequence>MELGKIIEKVVDKPLNKTDKKLLVNREKEFELINLLTQYQPYGIYGICGETGIGKTTVINNIEIPFHTIKITLTQRENQDTILYDILYNLSLVSEKDIKIAKEIKEWILEEISYIKGFSLGISFIGNASVGSQNQKAPRFNYFKAKEYLNKLTDELIKKYNKVIIIIDELDKEKKRDVLIVLDSLKLELQKEGLIVIVSLPYSIYREYKNDRMHRNESGNLENIIKDIIFLREFTSSEIKEILIKRLKEHIDFFDDKSLELIADFSDGNPRDAFWITQKIIFEALSQKIIRIDEKLVRTLMRNIVKEYLNEISLTEKQKTFIDESLYPGSREEIVKKAISKNKLPRSTAYSIFDRLLELGIIIEQNGTYKLSGKVKYLYI</sequence>
<dbReference type="InterPro" id="IPR027417">
    <property type="entry name" value="P-loop_NTPase"/>
</dbReference>
<proteinExistence type="predicted"/>
<dbReference type="KEGG" id="mpz:Marpi_2082"/>
<evidence type="ECO:0000313" key="3">
    <source>
        <dbReference type="Proteomes" id="UP000007161"/>
    </source>
</evidence>
<dbReference type="RefSeq" id="WP_014297527.1">
    <property type="nucleotide sequence ID" value="NC_016751.1"/>
</dbReference>
<dbReference type="EMBL" id="CP003257">
    <property type="protein sequence ID" value="AEX86457.1"/>
    <property type="molecule type" value="Genomic_DNA"/>
</dbReference>
<dbReference type="PANTHER" id="PTHR34301:SF8">
    <property type="entry name" value="ATPASE DOMAIN-CONTAINING PROTEIN"/>
    <property type="match status" value="1"/>
</dbReference>
<dbReference type="HOGENOM" id="CLU_733493_0_0_0"/>
<keyword evidence="3" id="KW-1185">Reference proteome</keyword>
<feature type="domain" description="ATPase" evidence="1">
    <location>
        <begin position="24"/>
        <end position="271"/>
    </location>
</feature>
<evidence type="ECO:0000313" key="2">
    <source>
        <dbReference type="EMBL" id="AEX86457.1"/>
    </source>
</evidence>
<dbReference type="Proteomes" id="UP000007161">
    <property type="component" value="Chromosome"/>
</dbReference>
<dbReference type="GO" id="GO:0005524">
    <property type="term" value="F:ATP binding"/>
    <property type="evidence" value="ECO:0007669"/>
    <property type="project" value="InterPro"/>
</dbReference>
<dbReference type="SUPFAM" id="SSF52540">
    <property type="entry name" value="P-loop containing nucleoside triphosphate hydrolases"/>
    <property type="match status" value="1"/>
</dbReference>
<reference evidence="2 3" key="1">
    <citation type="journal article" date="2012" name="J. Bacteriol.">
        <title>Complete Genome Sequence of the Thermophilic, Piezophilic, Heterotrophic Bacterium Marinitoga piezophila KA3.</title>
        <authorList>
            <person name="Lucas S."/>
            <person name="Han J."/>
            <person name="Lapidus A."/>
            <person name="Cheng J.F."/>
            <person name="Goodwin L.A."/>
            <person name="Pitluck S."/>
            <person name="Peters L."/>
            <person name="Mikhailova N."/>
            <person name="Teshima H."/>
            <person name="Detter J.C."/>
            <person name="Han C."/>
            <person name="Tapia R."/>
            <person name="Land M."/>
            <person name="Hauser L."/>
            <person name="Kyrpides N.C."/>
            <person name="Ivanova N."/>
            <person name="Pagani I."/>
            <person name="Vannier P."/>
            <person name="Oger P."/>
            <person name="Bartlett D.H."/>
            <person name="Noll K.M."/>
            <person name="Woyke T."/>
            <person name="Jebbar M."/>
        </authorList>
    </citation>
    <scope>NUCLEOTIDE SEQUENCE [LARGE SCALE GENOMIC DNA]</scope>
    <source>
        <strain evidence="3">DSM 14283 / JCM 11233 / KA3</strain>
    </source>
</reference>
<organism evidence="2 3">
    <name type="scientific">Marinitoga piezophila (strain DSM 14283 / JCM 11233 / KA3)</name>
    <dbReference type="NCBI Taxonomy" id="443254"/>
    <lineage>
        <taxon>Bacteria</taxon>
        <taxon>Thermotogati</taxon>
        <taxon>Thermotogota</taxon>
        <taxon>Thermotogae</taxon>
        <taxon>Petrotogales</taxon>
        <taxon>Petrotogaceae</taxon>
        <taxon>Marinitoga</taxon>
    </lineage>
</organism>
<gene>
    <name evidence="2" type="ordered locus">Marpi_2082</name>
</gene>
<evidence type="ECO:0000259" key="1">
    <source>
        <dbReference type="Pfam" id="PF01637"/>
    </source>
</evidence>
<dbReference type="OrthoDB" id="37089at2"/>
<reference evidence="3" key="2">
    <citation type="submission" date="2012-01" db="EMBL/GenBank/DDBJ databases">
        <title>Complete sequence of chromosome of Marinitoga piezophila KA3.</title>
        <authorList>
            <person name="Lucas S."/>
            <person name="Han J."/>
            <person name="Lapidus A."/>
            <person name="Cheng J.-F."/>
            <person name="Goodwin L."/>
            <person name="Pitluck S."/>
            <person name="Peters L."/>
            <person name="Mikhailova N."/>
            <person name="Teshima H."/>
            <person name="Detter J.C."/>
            <person name="Han C."/>
            <person name="Tapia R."/>
            <person name="Land M."/>
            <person name="Hauser L."/>
            <person name="Kyrpides N."/>
            <person name="Ivanova N."/>
            <person name="Pagani I."/>
            <person name="Jebbar M."/>
            <person name="Vannier P."/>
            <person name="Oger P."/>
            <person name="Cario A."/>
            <person name="Bartlett D."/>
            <person name="Noll K.M."/>
            <person name="Woyke T."/>
        </authorList>
    </citation>
    <scope>NUCLEOTIDE SEQUENCE [LARGE SCALE GENOMIC DNA]</scope>
    <source>
        <strain evidence="3">DSM 14283 / JCM 11233 / KA3</strain>
    </source>
</reference>
<dbReference type="InterPro" id="IPR011579">
    <property type="entry name" value="ATPase_dom"/>
</dbReference>
<dbReference type="PANTHER" id="PTHR34301">
    <property type="entry name" value="DNA-BINDING PROTEIN-RELATED"/>
    <property type="match status" value="1"/>
</dbReference>
<dbReference type="eggNOG" id="COG1474">
    <property type="taxonomic scope" value="Bacteria"/>
</dbReference>
<dbReference type="Gene3D" id="3.40.50.300">
    <property type="entry name" value="P-loop containing nucleotide triphosphate hydrolases"/>
    <property type="match status" value="1"/>
</dbReference>
<name>H2J7G4_MARPK</name>
<dbReference type="Pfam" id="PF01637">
    <property type="entry name" value="ATPase_2"/>
    <property type="match status" value="1"/>
</dbReference>
<dbReference type="STRING" id="443254.Marpi_2082"/>
<accession>H2J7G4</accession>
<protein>
    <submittedName>
        <fullName evidence="2">ATPase</fullName>
    </submittedName>
</protein>